<dbReference type="InterPro" id="IPR005966">
    <property type="entry name" value="D-Cys_desShydrase"/>
</dbReference>
<dbReference type="FunFam" id="3.40.50.1100:FF:000017">
    <property type="entry name" value="D-cysteine desulfhydrase"/>
    <property type="match status" value="1"/>
</dbReference>
<gene>
    <name evidence="10" type="ORF">D9R08_04225</name>
</gene>
<feature type="modified residue" description="N6-(pyridoxal phosphate)lysine" evidence="8">
    <location>
        <position position="49"/>
    </location>
</feature>
<feature type="domain" description="Tryptophan synthase beta chain-like PALP" evidence="9">
    <location>
        <begin position="9"/>
        <end position="318"/>
    </location>
</feature>
<organism evidence="10 11">
    <name type="scientific">Rhodophyticola porphyridii</name>
    <dbReference type="NCBI Taxonomy" id="1852017"/>
    <lineage>
        <taxon>Bacteria</taxon>
        <taxon>Pseudomonadati</taxon>
        <taxon>Pseudomonadota</taxon>
        <taxon>Alphaproteobacteria</taxon>
        <taxon>Rhodobacterales</taxon>
        <taxon>Roseobacteraceae</taxon>
        <taxon>Rhodophyticola</taxon>
    </lineage>
</organism>
<dbReference type="Gene3D" id="3.40.50.1100">
    <property type="match status" value="2"/>
</dbReference>
<dbReference type="Pfam" id="PF00291">
    <property type="entry name" value="PALP"/>
    <property type="match status" value="1"/>
</dbReference>
<dbReference type="GO" id="GO:0034011">
    <property type="term" value="F:L-cysteate sulfo-lyase activity"/>
    <property type="evidence" value="ECO:0007669"/>
    <property type="project" value="UniProtKB-EC"/>
</dbReference>
<evidence type="ECO:0000256" key="4">
    <source>
        <dbReference type="ARBA" id="ARBA00023239"/>
    </source>
</evidence>
<accession>A0A3L9Y694</accession>
<dbReference type="RefSeq" id="WP_121896703.1">
    <property type="nucleotide sequence ID" value="NZ_RCNT01000001.1"/>
</dbReference>
<dbReference type="AlphaFoldDB" id="A0A3L9Y694"/>
<dbReference type="InterPro" id="IPR001926">
    <property type="entry name" value="TrpB-like_PALP"/>
</dbReference>
<evidence type="ECO:0000256" key="1">
    <source>
        <dbReference type="ARBA" id="ARBA00001933"/>
    </source>
</evidence>
<dbReference type="EMBL" id="RCNT01000001">
    <property type="protein sequence ID" value="RMA44261.1"/>
    <property type="molecule type" value="Genomic_DNA"/>
</dbReference>
<dbReference type="InterPro" id="IPR036052">
    <property type="entry name" value="TrpB-like_PALP_sf"/>
</dbReference>
<comment type="caution">
    <text evidence="10">The sequence shown here is derived from an EMBL/GenBank/DDBJ whole genome shotgun (WGS) entry which is preliminary data.</text>
</comment>
<dbReference type="NCBIfam" id="NF003031">
    <property type="entry name" value="PRK03910.1-4"/>
    <property type="match status" value="1"/>
</dbReference>
<dbReference type="GO" id="GO:0019148">
    <property type="term" value="F:D-cysteine desulfhydrase activity"/>
    <property type="evidence" value="ECO:0007669"/>
    <property type="project" value="TreeGrafter"/>
</dbReference>
<name>A0A3L9Y694_9RHOB</name>
<evidence type="ECO:0000256" key="2">
    <source>
        <dbReference type="ARBA" id="ARBA00008639"/>
    </source>
</evidence>
<dbReference type="Proteomes" id="UP000281343">
    <property type="component" value="Unassembled WGS sequence"/>
</dbReference>
<dbReference type="NCBIfam" id="TIGR01275">
    <property type="entry name" value="ACC_deam_rel"/>
    <property type="match status" value="1"/>
</dbReference>
<dbReference type="OrthoDB" id="9801249at2"/>
<dbReference type="PANTHER" id="PTHR43780:SF2">
    <property type="entry name" value="1-AMINOCYCLOPROPANE-1-CARBOXYLATE DEAMINASE-RELATED"/>
    <property type="match status" value="1"/>
</dbReference>
<reference evidence="10 11" key="1">
    <citation type="submission" date="2018-10" db="EMBL/GenBank/DDBJ databases">
        <authorList>
            <person name="Jung H.S."/>
            <person name="Jeon C.O."/>
        </authorList>
    </citation>
    <scope>NUCLEOTIDE SEQUENCE [LARGE SCALE GENOMIC DNA]</scope>
    <source>
        <strain evidence="10 11">MA-7-27</strain>
    </source>
</reference>
<keyword evidence="11" id="KW-1185">Reference proteome</keyword>
<evidence type="ECO:0000256" key="3">
    <source>
        <dbReference type="ARBA" id="ARBA00022898"/>
    </source>
</evidence>
<comment type="cofactor">
    <cofactor evidence="1">
        <name>pyridoxal 5'-phosphate</name>
        <dbReference type="ChEBI" id="CHEBI:597326"/>
    </cofactor>
</comment>
<dbReference type="InterPro" id="IPR027278">
    <property type="entry name" value="ACCD_DCysDesulf"/>
</dbReference>
<evidence type="ECO:0000256" key="8">
    <source>
        <dbReference type="PIRSR" id="PIRSR006278-2"/>
    </source>
</evidence>
<dbReference type="EC" id="4.4.1.25" evidence="5"/>
<evidence type="ECO:0000256" key="5">
    <source>
        <dbReference type="ARBA" id="ARBA00066825"/>
    </source>
</evidence>
<evidence type="ECO:0000256" key="7">
    <source>
        <dbReference type="PIRSR" id="PIRSR006278-1"/>
    </source>
</evidence>
<comment type="similarity">
    <text evidence="2">Belongs to the ACC deaminase/D-cysteine desulfhydrase family.</text>
</comment>
<evidence type="ECO:0000313" key="11">
    <source>
        <dbReference type="Proteomes" id="UP000281343"/>
    </source>
</evidence>
<dbReference type="SUPFAM" id="SSF53686">
    <property type="entry name" value="Tryptophan synthase beta subunit-like PLP-dependent enzymes"/>
    <property type="match status" value="1"/>
</dbReference>
<sequence>MHFARFPRVSLAHLPTPLERLDRLSKELGGPEIWIKRDDCTGLSSGGNKTRKLEFLMAEAMAMGADMVMTQGATQSNHARQTAAAAAKLGMACHILLEDRTGYQDHNYNENGNVLLDHLHGATTEKFPGGHDMPGEMQRAAEAAMAEGRKVYTIPGGGSNATGALGYANCAMELLSQVNERRLVVDHLVHATGSSGTQAGLIVGLKALNAGIPLLGFGTRAPQERQEQMVYDLAVKTAEKLGCAGVVARTDVRADTSYVGAGYGLPRADTIEAIRLFAELEGILLDPVYSGKGAAGLIDYCRTGKFAKGERVVFLHTGGSVGLFGYDSVLIDAGKQMAAE</sequence>
<protein>
    <recommendedName>
        <fullName evidence="6">L-cysteate sulfo-lyase</fullName>
        <ecNumber evidence="5">4.4.1.25</ecNumber>
    </recommendedName>
</protein>
<dbReference type="PANTHER" id="PTHR43780">
    <property type="entry name" value="1-AMINOCYCLOPROPANE-1-CARBOXYLATE DEAMINASE-RELATED"/>
    <property type="match status" value="1"/>
</dbReference>
<evidence type="ECO:0000259" key="9">
    <source>
        <dbReference type="Pfam" id="PF00291"/>
    </source>
</evidence>
<proteinExistence type="inferred from homology"/>
<keyword evidence="4 10" id="KW-0456">Lyase</keyword>
<dbReference type="PIRSF" id="PIRSF006278">
    <property type="entry name" value="ACCD_DCysDesulf"/>
    <property type="match status" value="1"/>
</dbReference>
<evidence type="ECO:0000313" key="10">
    <source>
        <dbReference type="EMBL" id="RMA44261.1"/>
    </source>
</evidence>
<feature type="active site" description="Nucleophile" evidence="7">
    <location>
        <position position="76"/>
    </location>
</feature>
<keyword evidence="3 8" id="KW-0663">Pyridoxal phosphate</keyword>
<evidence type="ECO:0000256" key="6">
    <source>
        <dbReference type="ARBA" id="ARBA00068519"/>
    </source>
</evidence>